<dbReference type="Proteomes" id="UP000622317">
    <property type="component" value="Unassembled WGS sequence"/>
</dbReference>
<protein>
    <submittedName>
        <fullName evidence="1">Uncharacterized protein</fullName>
    </submittedName>
</protein>
<sequence>MKRKLLSTSRLQATDLLRSSLSQLPSDALKLDDQLSAYGEVTIKDEETTFDIGMGPSSRVGAKGKIREIEPNKSELTYQFYGPFWAFLDRYPLSLHLKATFSKIKTIK</sequence>
<accession>A0A927F9X1</accession>
<name>A0A927F9X1_9BACT</name>
<evidence type="ECO:0000313" key="2">
    <source>
        <dbReference type="Proteomes" id="UP000622317"/>
    </source>
</evidence>
<dbReference type="RefSeq" id="WP_191616987.1">
    <property type="nucleotide sequence ID" value="NZ_JACYFG010000019.1"/>
</dbReference>
<gene>
    <name evidence="1" type="ORF">IEN85_10175</name>
</gene>
<comment type="caution">
    <text evidence="1">The sequence shown here is derived from an EMBL/GenBank/DDBJ whole genome shotgun (WGS) entry which is preliminary data.</text>
</comment>
<organism evidence="1 2">
    <name type="scientific">Pelagicoccus enzymogenes</name>
    <dbReference type="NCBI Taxonomy" id="2773457"/>
    <lineage>
        <taxon>Bacteria</taxon>
        <taxon>Pseudomonadati</taxon>
        <taxon>Verrucomicrobiota</taxon>
        <taxon>Opitutia</taxon>
        <taxon>Puniceicoccales</taxon>
        <taxon>Pelagicoccaceae</taxon>
        <taxon>Pelagicoccus</taxon>
    </lineage>
</organism>
<evidence type="ECO:0000313" key="1">
    <source>
        <dbReference type="EMBL" id="MBD5779855.1"/>
    </source>
</evidence>
<dbReference type="AlphaFoldDB" id="A0A927F9X1"/>
<keyword evidence="2" id="KW-1185">Reference proteome</keyword>
<dbReference type="EMBL" id="JACYFG010000019">
    <property type="protein sequence ID" value="MBD5779855.1"/>
    <property type="molecule type" value="Genomic_DNA"/>
</dbReference>
<reference evidence="1" key="1">
    <citation type="submission" date="2020-09" db="EMBL/GenBank/DDBJ databases">
        <title>Pelagicoccus enzymogenes sp. nov. with an EPS production, isolated from marine sediment.</title>
        <authorList>
            <person name="Feng X."/>
        </authorList>
    </citation>
    <scope>NUCLEOTIDE SEQUENCE</scope>
    <source>
        <strain evidence="1">NFK12</strain>
    </source>
</reference>
<proteinExistence type="predicted"/>